<evidence type="ECO:0000256" key="1">
    <source>
        <dbReference type="SAM" id="MobiDB-lite"/>
    </source>
</evidence>
<gene>
    <name evidence="2" type="ORF">LIPSTDRAFT_5383</name>
</gene>
<organism evidence="2 3">
    <name type="scientific">Lipomyces starkeyi NRRL Y-11557</name>
    <dbReference type="NCBI Taxonomy" id="675824"/>
    <lineage>
        <taxon>Eukaryota</taxon>
        <taxon>Fungi</taxon>
        <taxon>Dikarya</taxon>
        <taxon>Ascomycota</taxon>
        <taxon>Saccharomycotina</taxon>
        <taxon>Lipomycetes</taxon>
        <taxon>Lipomycetales</taxon>
        <taxon>Lipomycetaceae</taxon>
        <taxon>Lipomyces</taxon>
    </lineage>
</organism>
<sequence>MARADNPPVIVEKASPSVKHHSEDQALDFLTANEPEQRLKLKLSIRSYEALAKKAQELYGDKRYPQLDYNRKDSTVIITTIPTAMHGVSSSGLQQMIYESVRATLNSHNFGDLAWRITGYGESNTEPVYEGYEDSASKIPDGGFCFETDNGTVLTLVLEVGMPQVYDDLKSDMEAWLKGVHCQAVVLLYLEEHPKFCYPAPSQMPLSADDWPAFRTAMTQARERNPFGPYNYRGHQWFAKLVSASAEVYRR</sequence>
<proteinExistence type="predicted"/>
<keyword evidence="3" id="KW-1185">Reference proteome</keyword>
<reference evidence="2 3" key="1">
    <citation type="journal article" date="2016" name="Proc. Natl. Acad. Sci. U.S.A.">
        <title>Comparative genomics of biotechnologically important yeasts.</title>
        <authorList>
            <person name="Riley R."/>
            <person name="Haridas S."/>
            <person name="Wolfe K.H."/>
            <person name="Lopes M.R."/>
            <person name="Hittinger C.T."/>
            <person name="Goeker M."/>
            <person name="Salamov A.A."/>
            <person name="Wisecaver J.H."/>
            <person name="Long T.M."/>
            <person name="Calvey C.H."/>
            <person name="Aerts A.L."/>
            <person name="Barry K.W."/>
            <person name="Choi C."/>
            <person name="Clum A."/>
            <person name="Coughlan A.Y."/>
            <person name="Deshpande S."/>
            <person name="Douglass A.P."/>
            <person name="Hanson S.J."/>
            <person name="Klenk H.-P."/>
            <person name="LaButti K.M."/>
            <person name="Lapidus A."/>
            <person name="Lindquist E.A."/>
            <person name="Lipzen A.M."/>
            <person name="Meier-Kolthoff J.P."/>
            <person name="Ohm R.A."/>
            <person name="Otillar R.P."/>
            <person name="Pangilinan J.L."/>
            <person name="Peng Y."/>
            <person name="Rokas A."/>
            <person name="Rosa C.A."/>
            <person name="Scheuner C."/>
            <person name="Sibirny A.A."/>
            <person name="Slot J.C."/>
            <person name="Stielow J.B."/>
            <person name="Sun H."/>
            <person name="Kurtzman C.P."/>
            <person name="Blackwell M."/>
            <person name="Grigoriev I.V."/>
            <person name="Jeffries T.W."/>
        </authorList>
    </citation>
    <scope>NUCLEOTIDE SEQUENCE [LARGE SCALE GENOMIC DNA]</scope>
    <source>
        <strain evidence="2 3">NRRL Y-11557</strain>
    </source>
</reference>
<accession>A0A1E3Q1E7</accession>
<evidence type="ECO:0000313" key="3">
    <source>
        <dbReference type="Proteomes" id="UP000094385"/>
    </source>
</evidence>
<dbReference type="AlphaFoldDB" id="A0A1E3Q1E7"/>
<dbReference type="OrthoDB" id="10518297at2759"/>
<evidence type="ECO:0000313" key="2">
    <source>
        <dbReference type="EMBL" id="ODQ71378.1"/>
    </source>
</evidence>
<protein>
    <submittedName>
        <fullName evidence="2">Uncharacterized protein</fullName>
    </submittedName>
</protein>
<dbReference type="EMBL" id="KV454298">
    <property type="protein sequence ID" value="ODQ71378.1"/>
    <property type="molecule type" value="Genomic_DNA"/>
</dbReference>
<name>A0A1E3Q1E7_LIPST</name>
<feature type="region of interest" description="Disordered" evidence="1">
    <location>
        <begin position="1"/>
        <end position="22"/>
    </location>
</feature>
<dbReference type="Proteomes" id="UP000094385">
    <property type="component" value="Unassembled WGS sequence"/>
</dbReference>